<organism evidence="2 3">
    <name type="scientific">Microbacterium soli</name>
    <dbReference type="NCBI Taxonomy" id="446075"/>
    <lineage>
        <taxon>Bacteria</taxon>
        <taxon>Bacillati</taxon>
        <taxon>Actinomycetota</taxon>
        <taxon>Actinomycetes</taxon>
        <taxon>Micrococcales</taxon>
        <taxon>Microbacteriaceae</taxon>
        <taxon>Microbacterium</taxon>
    </lineage>
</organism>
<comment type="caution">
    <text evidence="2">The sequence shown here is derived from an EMBL/GenBank/DDBJ whole genome shotgun (WGS) entry which is preliminary data.</text>
</comment>
<gene>
    <name evidence="2" type="ORF">GCM10022383_20340</name>
</gene>
<accession>A0ABP7NF03</accession>
<dbReference type="Pfam" id="PF01872">
    <property type="entry name" value="RibD_C"/>
    <property type="match status" value="1"/>
</dbReference>
<dbReference type="EMBL" id="BAABCP010000001">
    <property type="protein sequence ID" value="GAA3942432.1"/>
    <property type="molecule type" value="Genomic_DNA"/>
</dbReference>
<dbReference type="SUPFAM" id="SSF53597">
    <property type="entry name" value="Dihydrofolate reductase-like"/>
    <property type="match status" value="1"/>
</dbReference>
<dbReference type="RefSeq" id="WP_344819457.1">
    <property type="nucleotide sequence ID" value="NZ_BAABCP010000001.1"/>
</dbReference>
<feature type="domain" description="Bacterial bifunctional deaminase-reductase C-terminal" evidence="1">
    <location>
        <begin position="2"/>
        <end position="187"/>
    </location>
</feature>
<proteinExistence type="predicted"/>
<evidence type="ECO:0000313" key="3">
    <source>
        <dbReference type="Proteomes" id="UP001501591"/>
    </source>
</evidence>
<name>A0ABP7NF03_9MICO</name>
<keyword evidence="3" id="KW-1185">Reference proteome</keyword>
<dbReference type="Proteomes" id="UP001501591">
    <property type="component" value="Unassembled WGS sequence"/>
</dbReference>
<reference evidence="3" key="1">
    <citation type="journal article" date="2019" name="Int. J. Syst. Evol. Microbiol.">
        <title>The Global Catalogue of Microorganisms (GCM) 10K type strain sequencing project: providing services to taxonomists for standard genome sequencing and annotation.</title>
        <authorList>
            <consortium name="The Broad Institute Genomics Platform"/>
            <consortium name="The Broad Institute Genome Sequencing Center for Infectious Disease"/>
            <person name="Wu L."/>
            <person name="Ma J."/>
        </authorList>
    </citation>
    <scope>NUCLEOTIDE SEQUENCE [LARGE SCALE GENOMIC DNA]</scope>
    <source>
        <strain evidence="3">JCM 17024</strain>
    </source>
</reference>
<evidence type="ECO:0000313" key="2">
    <source>
        <dbReference type="EMBL" id="GAA3942432.1"/>
    </source>
</evidence>
<dbReference type="InterPro" id="IPR024072">
    <property type="entry name" value="DHFR-like_dom_sf"/>
</dbReference>
<dbReference type="InterPro" id="IPR002734">
    <property type="entry name" value="RibDG_C"/>
</dbReference>
<sequence>MRKIVVNNIVSLDGFYADSTGNPLVLNMDGAFDESNLDSINAASTVLLGRESFDGFSAYWPFIADAPAADGPDARRFSQVNRAISRRYNILPKVVVSDGGPIASDNPWVQTTTLLPRGQALDWLRDAKLSSGEDILIFASRRTWNWLLGHDLIDELHLLVSPVSLGTGVRLFDAPVDLELLESRRYDRSSNVQLRYRVCRRWP</sequence>
<protein>
    <submittedName>
        <fullName evidence="2">Dihydrofolate reductase family protein</fullName>
    </submittedName>
</protein>
<evidence type="ECO:0000259" key="1">
    <source>
        <dbReference type="Pfam" id="PF01872"/>
    </source>
</evidence>
<dbReference type="Gene3D" id="3.40.430.10">
    <property type="entry name" value="Dihydrofolate Reductase, subunit A"/>
    <property type="match status" value="1"/>
</dbReference>